<dbReference type="PANTHER" id="PTHR42850">
    <property type="entry name" value="METALLOPHOSPHOESTERASE"/>
    <property type="match status" value="1"/>
</dbReference>
<dbReference type="EMBL" id="CP002160">
    <property type="protein sequence ID" value="ADL49940.1"/>
    <property type="molecule type" value="Genomic_DNA"/>
</dbReference>
<dbReference type="InterPro" id="IPR024654">
    <property type="entry name" value="Calcineurin-like_PHP_lpxH"/>
</dbReference>
<dbReference type="PANTHER" id="PTHR42850:SF2">
    <property type="entry name" value="BLL5683 PROTEIN"/>
    <property type="match status" value="1"/>
</dbReference>
<keyword evidence="4" id="KW-1185">Reference proteome</keyword>
<dbReference type="Pfam" id="PF12850">
    <property type="entry name" value="Metallophos_2"/>
    <property type="match status" value="1"/>
</dbReference>
<dbReference type="PIRSF" id="PIRSF000883">
    <property type="entry name" value="Pesterase_MJ0912"/>
    <property type="match status" value="1"/>
</dbReference>
<dbReference type="OrthoDB" id="9800565at2"/>
<reference evidence="3 4" key="1">
    <citation type="submission" date="2010-08" db="EMBL/GenBank/DDBJ databases">
        <title>Complete sequence of Clostridium cellulovorans 743B.</title>
        <authorList>
            <consortium name="US DOE Joint Genome Institute"/>
            <person name="Lucas S."/>
            <person name="Copeland A."/>
            <person name="Lapidus A."/>
            <person name="Cheng J.-F."/>
            <person name="Bruce D."/>
            <person name="Goodwin L."/>
            <person name="Pitluck S."/>
            <person name="Chertkov O."/>
            <person name="Detter J.C."/>
            <person name="Han C."/>
            <person name="Tapia R."/>
            <person name="Land M."/>
            <person name="Hauser L."/>
            <person name="Chang Y.-J."/>
            <person name="Jeffries C."/>
            <person name="Kyrpides N."/>
            <person name="Ivanova N."/>
            <person name="Mikhailova N."/>
            <person name="Hemme C.L."/>
            <person name="Woyke T."/>
        </authorList>
    </citation>
    <scope>NUCLEOTIDE SEQUENCE [LARGE SCALE GENOMIC DNA]</scope>
    <source>
        <strain evidence="4">ATCC 35296 / DSM 3052 / OCM 3 / 743B</strain>
    </source>
</reference>
<organism evidence="3 4">
    <name type="scientific">Clostridium cellulovorans (strain ATCC 35296 / DSM 3052 / OCM 3 / 743B)</name>
    <dbReference type="NCBI Taxonomy" id="573061"/>
    <lineage>
        <taxon>Bacteria</taxon>
        <taxon>Bacillati</taxon>
        <taxon>Bacillota</taxon>
        <taxon>Clostridia</taxon>
        <taxon>Eubacteriales</taxon>
        <taxon>Clostridiaceae</taxon>
        <taxon>Clostridium</taxon>
    </lineage>
</organism>
<feature type="domain" description="Calcineurin-like phosphoesterase" evidence="2">
    <location>
        <begin position="1"/>
        <end position="197"/>
    </location>
</feature>
<name>D9SNR9_CLOC7</name>
<protein>
    <submittedName>
        <fullName evidence="3">Metallophosphoesterase</fullName>
    </submittedName>
</protein>
<evidence type="ECO:0000313" key="4">
    <source>
        <dbReference type="Proteomes" id="UP000002730"/>
    </source>
</evidence>
<dbReference type="KEGG" id="ccb:Clocel_0152"/>
<accession>D9SNR9</accession>
<dbReference type="AlphaFoldDB" id="D9SNR9"/>
<evidence type="ECO:0000313" key="3">
    <source>
        <dbReference type="EMBL" id="ADL49940.1"/>
    </source>
</evidence>
<dbReference type="Proteomes" id="UP000002730">
    <property type="component" value="Chromosome"/>
</dbReference>
<dbReference type="GO" id="GO:0005737">
    <property type="term" value="C:cytoplasm"/>
    <property type="evidence" value="ECO:0007669"/>
    <property type="project" value="TreeGrafter"/>
</dbReference>
<dbReference type="Gene3D" id="3.60.21.10">
    <property type="match status" value="1"/>
</dbReference>
<comment type="similarity">
    <text evidence="1">Belongs to the metallophosphoesterase superfamily. YfcE family.</text>
</comment>
<dbReference type="SUPFAM" id="SSF56300">
    <property type="entry name" value="Metallo-dependent phosphatases"/>
    <property type="match status" value="1"/>
</dbReference>
<dbReference type="eggNOG" id="COG0639">
    <property type="taxonomic scope" value="Bacteria"/>
</dbReference>
<evidence type="ECO:0000259" key="2">
    <source>
        <dbReference type="Pfam" id="PF12850"/>
    </source>
</evidence>
<dbReference type="InterPro" id="IPR050126">
    <property type="entry name" value="Ap4A_hydrolase"/>
</dbReference>
<proteinExistence type="inferred from homology"/>
<dbReference type="InterPro" id="IPR011152">
    <property type="entry name" value="Pesterase_MJ0912"/>
</dbReference>
<dbReference type="GO" id="GO:0016791">
    <property type="term" value="F:phosphatase activity"/>
    <property type="evidence" value="ECO:0007669"/>
    <property type="project" value="TreeGrafter"/>
</dbReference>
<dbReference type="InterPro" id="IPR029052">
    <property type="entry name" value="Metallo-depent_PP-like"/>
</dbReference>
<dbReference type="STRING" id="573061.Clocel_0152"/>
<gene>
    <name evidence="3" type="ordered locus">Clocel_0152</name>
</gene>
<dbReference type="RefSeq" id="WP_010075302.1">
    <property type="nucleotide sequence ID" value="NC_014393.1"/>
</dbReference>
<sequence length="285" mass="32707">MDIAVLSDIHGNYIALKRCLEYAFSQNISTFFFLGDYIGELAYPERTMKILYDLNERYKCYFIKGNKEDYWLNYRANGEKGWKDKDSTSGSLLYAYKSLTARDLDFFAQLQSVQEITVSGMAPITICHGSPDKINEKMLPDDDRTIQIINGVETSIILCGHSHVQRKIVHNEKCILNPGSVGVPLFSEGNTQFLILHGNDGVWLEEFISLEYDVLRVIRDMHEAKLYEHAPYWSMITETILRGGNTSHSKVLTRAMELCREETGDCVWPNIPEKCWEQAVNELIL</sequence>
<dbReference type="HOGENOM" id="CLU_074761_2_0_9"/>
<evidence type="ECO:0000256" key="1">
    <source>
        <dbReference type="ARBA" id="ARBA00008950"/>
    </source>
</evidence>